<evidence type="ECO:0000259" key="4">
    <source>
        <dbReference type="Pfam" id="PF00891"/>
    </source>
</evidence>
<accession>A0A6G1IWL7</accession>
<dbReference type="EMBL" id="MU005588">
    <property type="protein sequence ID" value="KAF2682279.1"/>
    <property type="molecule type" value="Genomic_DNA"/>
</dbReference>
<dbReference type="OrthoDB" id="2410195at2759"/>
<dbReference type="InterPro" id="IPR001077">
    <property type="entry name" value="COMT_C"/>
</dbReference>
<evidence type="ECO:0000313" key="6">
    <source>
        <dbReference type="Proteomes" id="UP000799291"/>
    </source>
</evidence>
<feature type="domain" description="O-methyltransferase C-terminal" evidence="4">
    <location>
        <begin position="12"/>
        <end position="115"/>
    </location>
</feature>
<keyword evidence="2 5" id="KW-0808">Transferase</keyword>
<keyword evidence="6" id="KW-1185">Reference proteome</keyword>
<dbReference type="PANTHER" id="PTHR43712:SF2">
    <property type="entry name" value="O-METHYLTRANSFERASE CICE"/>
    <property type="match status" value="1"/>
</dbReference>
<evidence type="ECO:0000256" key="2">
    <source>
        <dbReference type="ARBA" id="ARBA00022679"/>
    </source>
</evidence>
<proteinExistence type="predicted"/>
<evidence type="ECO:0000313" key="5">
    <source>
        <dbReference type="EMBL" id="KAF2682279.1"/>
    </source>
</evidence>
<sequence>MQDQQQVIDAWNANASPGIEAQVYDFFTPQPVKGARAYYMRTIIHDNQDDLAKEILQSTTSAFYKDSMLLINDIVLPDSGMVRWRAIMVAQDMMSSLAAKGRTEKELYALLGSVGLETIKI</sequence>
<dbReference type="Pfam" id="PF00891">
    <property type="entry name" value="Methyltransf_2"/>
    <property type="match status" value="1"/>
</dbReference>
<dbReference type="Gene3D" id="3.40.50.150">
    <property type="entry name" value="Vaccinia Virus protein VP39"/>
    <property type="match status" value="1"/>
</dbReference>
<dbReference type="SUPFAM" id="SSF53335">
    <property type="entry name" value="S-adenosyl-L-methionine-dependent methyltransferases"/>
    <property type="match status" value="1"/>
</dbReference>
<reference evidence="5" key="1">
    <citation type="journal article" date="2020" name="Stud. Mycol.">
        <title>101 Dothideomycetes genomes: a test case for predicting lifestyles and emergence of pathogens.</title>
        <authorList>
            <person name="Haridas S."/>
            <person name="Albert R."/>
            <person name="Binder M."/>
            <person name="Bloem J."/>
            <person name="Labutti K."/>
            <person name="Salamov A."/>
            <person name="Andreopoulos B."/>
            <person name="Baker S."/>
            <person name="Barry K."/>
            <person name="Bills G."/>
            <person name="Bluhm B."/>
            <person name="Cannon C."/>
            <person name="Castanera R."/>
            <person name="Culley D."/>
            <person name="Daum C."/>
            <person name="Ezra D."/>
            <person name="Gonzalez J."/>
            <person name="Henrissat B."/>
            <person name="Kuo A."/>
            <person name="Liang C."/>
            <person name="Lipzen A."/>
            <person name="Lutzoni F."/>
            <person name="Magnuson J."/>
            <person name="Mondo S."/>
            <person name="Nolan M."/>
            <person name="Ohm R."/>
            <person name="Pangilinan J."/>
            <person name="Park H.-J."/>
            <person name="Ramirez L."/>
            <person name="Alfaro M."/>
            <person name="Sun H."/>
            <person name="Tritt A."/>
            <person name="Yoshinaga Y."/>
            <person name="Zwiers L.-H."/>
            <person name="Turgeon B."/>
            <person name="Goodwin S."/>
            <person name="Spatafora J."/>
            <person name="Crous P."/>
            <person name="Grigoriev I."/>
        </authorList>
    </citation>
    <scope>NUCLEOTIDE SEQUENCE</scope>
    <source>
        <strain evidence="5">CBS 122367</strain>
    </source>
</reference>
<dbReference type="InterPro" id="IPR016461">
    <property type="entry name" value="COMT-like"/>
</dbReference>
<protein>
    <submittedName>
        <fullName evidence="5">S-adenosyl-L-methionine-dependent methyltransferase</fullName>
    </submittedName>
</protein>
<dbReference type="GO" id="GO:0008171">
    <property type="term" value="F:O-methyltransferase activity"/>
    <property type="evidence" value="ECO:0007669"/>
    <property type="project" value="InterPro"/>
</dbReference>
<evidence type="ECO:0000256" key="1">
    <source>
        <dbReference type="ARBA" id="ARBA00022603"/>
    </source>
</evidence>
<dbReference type="InterPro" id="IPR029063">
    <property type="entry name" value="SAM-dependent_MTases_sf"/>
</dbReference>
<name>A0A6G1IWL7_9PLEO</name>
<evidence type="ECO:0000256" key="3">
    <source>
        <dbReference type="ARBA" id="ARBA00022691"/>
    </source>
</evidence>
<dbReference type="AlphaFoldDB" id="A0A6G1IWL7"/>
<keyword evidence="3" id="KW-0949">S-adenosyl-L-methionine</keyword>
<dbReference type="PROSITE" id="PS51683">
    <property type="entry name" value="SAM_OMT_II"/>
    <property type="match status" value="1"/>
</dbReference>
<dbReference type="PANTHER" id="PTHR43712">
    <property type="entry name" value="PUTATIVE (AFU_ORTHOLOGUE AFUA_4G14580)-RELATED"/>
    <property type="match status" value="1"/>
</dbReference>
<gene>
    <name evidence="5" type="ORF">K458DRAFT_391303</name>
</gene>
<organism evidence="5 6">
    <name type="scientific">Lentithecium fluviatile CBS 122367</name>
    <dbReference type="NCBI Taxonomy" id="1168545"/>
    <lineage>
        <taxon>Eukaryota</taxon>
        <taxon>Fungi</taxon>
        <taxon>Dikarya</taxon>
        <taxon>Ascomycota</taxon>
        <taxon>Pezizomycotina</taxon>
        <taxon>Dothideomycetes</taxon>
        <taxon>Pleosporomycetidae</taxon>
        <taxon>Pleosporales</taxon>
        <taxon>Massarineae</taxon>
        <taxon>Lentitheciaceae</taxon>
        <taxon>Lentithecium</taxon>
    </lineage>
</organism>
<dbReference type="GO" id="GO:0032259">
    <property type="term" value="P:methylation"/>
    <property type="evidence" value="ECO:0007669"/>
    <property type="project" value="UniProtKB-KW"/>
</dbReference>
<dbReference type="Proteomes" id="UP000799291">
    <property type="component" value="Unassembled WGS sequence"/>
</dbReference>
<keyword evidence="1 5" id="KW-0489">Methyltransferase</keyword>